<organism evidence="1 2">
    <name type="scientific">Trifolium subterraneum</name>
    <name type="common">Subterranean clover</name>
    <dbReference type="NCBI Taxonomy" id="3900"/>
    <lineage>
        <taxon>Eukaryota</taxon>
        <taxon>Viridiplantae</taxon>
        <taxon>Streptophyta</taxon>
        <taxon>Embryophyta</taxon>
        <taxon>Tracheophyta</taxon>
        <taxon>Spermatophyta</taxon>
        <taxon>Magnoliopsida</taxon>
        <taxon>eudicotyledons</taxon>
        <taxon>Gunneridae</taxon>
        <taxon>Pentapetalae</taxon>
        <taxon>rosids</taxon>
        <taxon>fabids</taxon>
        <taxon>Fabales</taxon>
        <taxon>Fabaceae</taxon>
        <taxon>Papilionoideae</taxon>
        <taxon>50 kb inversion clade</taxon>
        <taxon>NPAAA clade</taxon>
        <taxon>Hologalegina</taxon>
        <taxon>IRL clade</taxon>
        <taxon>Trifolieae</taxon>
        <taxon>Trifolium</taxon>
    </lineage>
</organism>
<sequence>MWKKEVKLHAIHNQKRKATQGQRDLARQRPLPIRSSISESSTSAFLRDKNGYILAVSFSYLSSNPLASSHYEESLPWGIRLNPRLAWSLTTLSAQAIFTLD</sequence>
<accession>A0A2Z6MAR3</accession>
<evidence type="ECO:0000313" key="1">
    <source>
        <dbReference type="EMBL" id="GAU19223.1"/>
    </source>
</evidence>
<name>A0A2Z6MAR3_TRISU</name>
<gene>
    <name evidence="1" type="ORF">TSUD_199050</name>
</gene>
<evidence type="ECO:0000313" key="2">
    <source>
        <dbReference type="Proteomes" id="UP000242715"/>
    </source>
</evidence>
<reference evidence="2" key="1">
    <citation type="journal article" date="2017" name="Front. Plant Sci.">
        <title>Climate Clever Clovers: New Paradigm to Reduce the Environmental Footprint of Ruminants by Breeding Low Methanogenic Forages Utilizing Haplotype Variation.</title>
        <authorList>
            <person name="Kaur P."/>
            <person name="Appels R."/>
            <person name="Bayer P.E."/>
            <person name="Keeble-Gagnere G."/>
            <person name="Wang J."/>
            <person name="Hirakawa H."/>
            <person name="Shirasawa K."/>
            <person name="Vercoe P."/>
            <person name="Stefanova K."/>
            <person name="Durmic Z."/>
            <person name="Nichols P."/>
            <person name="Revell C."/>
            <person name="Isobe S.N."/>
            <person name="Edwards D."/>
            <person name="Erskine W."/>
        </authorList>
    </citation>
    <scope>NUCLEOTIDE SEQUENCE [LARGE SCALE GENOMIC DNA]</scope>
    <source>
        <strain evidence="2">cv. Daliak</strain>
    </source>
</reference>
<keyword evidence="2" id="KW-1185">Reference proteome</keyword>
<proteinExistence type="predicted"/>
<dbReference type="Proteomes" id="UP000242715">
    <property type="component" value="Unassembled WGS sequence"/>
</dbReference>
<dbReference type="AlphaFoldDB" id="A0A2Z6MAR3"/>
<protein>
    <submittedName>
        <fullName evidence="1">Uncharacterized protein</fullName>
    </submittedName>
</protein>
<dbReference type="EMBL" id="DF973196">
    <property type="protein sequence ID" value="GAU19223.1"/>
    <property type="molecule type" value="Genomic_DNA"/>
</dbReference>